<dbReference type="Gene3D" id="3.40.50.1110">
    <property type="entry name" value="SGNH hydrolase"/>
    <property type="match status" value="1"/>
</dbReference>
<evidence type="ECO:0000259" key="1">
    <source>
        <dbReference type="Pfam" id="PF21211"/>
    </source>
</evidence>
<dbReference type="Pfam" id="PF21211">
    <property type="entry name" value="FkbH_N"/>
    <property type="match status" value="1"/>
</dbReference>
<sequence length="625" mass="66997">MHGTADSAGGSKAAVARARAALAAGDHAGAFAELRAAIRPQDDFTEQARIARAFAKVDAGALGLRPLKVAVLAGSTVDHLADVLRFWLAASGFAAEIYLAPYDTVAQTVLDPASGLYGFAPQVVWLFSTHRDAGVAVEPGATVAEVEAAVDAAVAERTALWRVLAERLDALVLQNNADIPADDPFGNLAGAAPWGMRTALRLYNARLAAAAPAGVAVFDLDHVAGLWGRARWTDPRYWHHSKHAFAPDATGTVAAAAARLLAGAMGLGKKCLVLDLDNTLWGGVIGDDGVAGIALGTGADGEAFVAFQRHVKALKERGVILAVVSKNEEAAARAPFESHPDMVLRLDDIAVFRANWSNKADTIQDVAETLSIGLDSLVFVDDNPAERDLVRRALPTVEVIELPDDPAHYVEALARAGCFEAAAFSAEDRRRAGYYADNARRVELKRAAVDMDGYLDGLVMVATVGGVDDFHLPRIAQLINKSNQFHLTGTRLTEREVERLAAADDTEVFHVRLADRFGDNGLIAVLILRRDGEDLHVDTWAMSCRVLGRTVEEFIANEILARARRRGCRSVVGRYVKSPKNALVAGLYDRLGFAPLGGDEAERRWSLAVADRPDGWKTHVRVAEA</sequence>
<evidence type="ECO:0000313" key="3">
    <source>
        <dbReference type="Proteomes" id="UP000630353"/>
    </source>
</evidence>
<gene>
    <name evidence="2" type="ORF">GCM10017083_28790</name>
</gene>
<evidence type="ECO:0000313" key="2">
    <source>
        <dbReference type="EMBL" id="GHD52862.1"/>
    </source>
</evidence>
<dbReference type="Gene3D" id="3.40.50.1000">
    <property type="entry name" value="HAD superfamily/HAD-like"/>
    <property type="match status" value="1"/>
</dbReference>
<dbReference type="AlphaFoldDB" id="A0A918XSZ6"/>
<dbReference type="InterPro" id="IPR036412">
    <property type="entry name" value="HAD-like_sf"/>
</dbReference>
<dbReference type="SUPFAM" id="SSF55729">
    <property type="entry name" value="Acyl-CoA N-acyltransferases (Nat)"/>
    <property type="match status" value="1"/>
</dbReference>
<dbReference type="InterPro" id="IPR010033">
    <property type="entry name" value="HAD_SF_ppase_IIIC"/>
</dbReference>
<dbReference type="NCBIfam" id="TIGR01681">
    <property type="entry name" value="HAD-SF-IIIC"/>
    <property type="match status" value="1"/>
</dbReference>
<dbReference type="InterPro" id="IPR023214">
    <property type="entry name" value="HAD_sf"/>
</dbReference>
<protein>
    <submittedName>
        <fullName evidence="2">Methoxymalonyl-ACP biosynthesis protein FkbH</fullName>
    </submittedName>
</protein>
<dbReference type="InterPro" id="IPR036514">
    <property type="entry name" value="SGNH_hydro_sf"/>
</dbReference>
<reference evidence="2" key="2">
    <citation type="submission" date="2020-09" db="EMBL/GenBank/DDBJ databases">
        <authorList>
            <person name="Sun Q."/>
            <person name="Kim S."/>
        </authorList>
    </citation>
    <scope>NUCLEOTIDE SEQUENCE</scope>
    <source>
        <strain evidence="2">KCTC 42651</strain>
    </source>
</reference>
<feature type="domain" description="BF1531-like N-terminal" evidence="1">
    <location>
        <begin position="68"/>
        <end position="256"/>
    </location>
</feature>
<keyword evidence="3" id="KW-1185">Reference proteome</keyword>
<dbReference type="SUPFAM" id="SSF56784">
    <property type="entry name" value="HAD-like"/>
    <property type="match status" value="1"/>
</dbReference>
<dbReference type="NCBIfam" id="TIGR01686">
    <property type="entry name" value="FkbH"/>
    <property type="match status" value="1"/>
</dbReference>
<accession>A0A918XSZ6</accession>
<organism evidence="2 3">
    <name type="scientific">Thalassobaculum fulvum</name>
    <dbReference type="NCBI Taxonomy" id="1633335"/>
    <lineage>
        <taxon>Bacteria</taxon>
        <taxon>Pseudomonadati</taxon>
        <taxon>Pseudomonadota</taxon>
        <taxon>Alphaproteobacteria</taxon>
        <taxon>Rhodospirillales</taxon>
        <taxon>Thalassobaculaceae</taxon>
        <taxon>Thalassobaculum</taxon>
    </lineage>
</organism>
<dbReference type="RefSeq" id="WP_189990765.1">
    <property type="nucleotide sequence ID" value="NZ_BMZS01000006.1"/>
</dbReference>
<dbReference type="EMBL" id="BMZS01000006">
    <property type="protein sequence ID" value="GHD52862.1"/>
    <property type="molecule type" value="Genomic_DNA"/>
</dbReference>
<dbReference type="InterPro" id="IPR049369">
    <property type="entry name" value="BF1531-like_N"/>
</dbReference>
<name>A0A918XSZ6_9PROT</name>
<dbReference type="InterPro" id="IPR010037">
    <property type="entry name" value="FkbH_domain"/>
</dbReference>
<dbReference type="Proteomes" id="UP000630353">
    <property type="component" value="Unassembled WGS sequence"/>
</dbReference>
<proteinExistence type="predicted"/>
<dbReference type="InterPro" id="IPR016181">
    <property type="entry name" value="Acyl_CoA_acyltransferase"/>
</dbReference>
<comment type="caution">
    <text evidence="2">The sequence shown here is derived from an EMBL/GenBank/DDBJ whole genome shotgun (WGS) entry which is preliminary data.</text>
</comment>
<reference evidence="2" key="1">
    <citation type="journal article" date="2014" name="Int. J. Syst. Evol. Microbiol.">
        <title>Complete genome sequence of Corynebacterium casei LMG S-19264T (=DSM 44701T), isolated from a smear-ripened cheese.</title>
        <authorList>
            <consortium name="US DOE Joint Genome Institute (JGI-PGF)"/>
            <person name="Walter F."/>
            <person name="Albersmeier A."/>
            <person name="Kalinowski J."/>
            <person name="Ruckert C."/>
        </authorList>
    </citation>
    <scope>NUCLEOTIDE SEQUENCE</scope>
    <source>
        <strain evidence="2">KCTC 42651</strain>
    </source>
</reference>
<dbReference type="GO" id="GO:0016788">
    <property type="term" value="F:hydrolase activity, acting on ester bonds"/>
    <property type="evidence" value="ECO:0007669"/>
    <property type="project" value="UniProtKB-ARBA"/>
</dbReference>